<proteinExistence type="predicted"/>
<organism evidence="1 2">
    <name type="scientific">Jeotgalibaca dankookensis</name>
    <dbReference type="NCBI Taxonomy" id="708126"/>
    <lineage>
        <taxon>Bacteria</taxon>
        <taxon>Bacillati</taxon>
        <taxon>Bacillota</taxon>
        <taxon>Bacilli</taxon>
        <taxon>Lactobacillales</taxon>
        <taxon>Carnobacteriaceae</taxon>
        <taxon>Jeotgalibaca</taxon>
    </lineage>
</organism>
<keyword evidence="2" id="KW-1185">Reference proteome</keyword>
<dbReference type="OrthoDB" id="2156382at2"/>
<dbReference type="RefSeq" id="WP_062467730.1">
    <property type="nucleotide sequence ID" value="NZ_BBYN01000001.1"/>
</dbReference>
<dbReference type="KEGG" id="jda:BW727_100575"/>
<dbReference type="Proteomes" id="UP000188993">
    <property type="component" value="Chromosome"/>
</dbReference>
<evidence type="ECO:0000313" key="2">
    <source>
        <dbReference type="Proteomes" id="UP000188993"/>
    </source>
</evidence>
<accession>A0A1S6IN46</accession>
<dbReference type="STRING" id="708126.BW727_100575"/>
<reference evidence="1 2" key="1">
    <citation type="journal article" date="2014" name="Int. J. Syst. Evol. Microbiol.">
        <title>Jeotgalibaca dankookensis gen. nov., sp. nov., a member of the family Carnobacteriaceae, isolated from seujeot (Korean traditional food).</title>
        <authorList>
            <person name="Lee D.G."/>
            <person name="Trujillo M.E."/>
            <person name="Kang H."/>
            <person name="Ahn T.Y."/>
        </authorList>
    </citation>
    <scope>NUCLEOTIDE SEQUENCE [LARGE SCALE GENOMIC DNA]</scope>
    <source>
        <strain evidence="1 2">EX-07</strain>
    </source>
</reference>
<name>A0A1S6IN46_9LACT</name>
<evidence type="ECO:0000313" key="1">
    <source>
        <dbReference type="EMBL" id="AQS52968.1"/>
    </source>
</evidence>
<gene>
    <name evidence="1" type="ORF">BW727_100575</name>
</gene>
<dbReference type="AlphaFoldDB" id="A0A1S6IN46"/>
<evidence type="ECO:0008006" key="3">
    <source>
        <dbReference type="Google" id="ProtNLM"/>
    </source>
</evidence>
<dbReference type="EMBL" id="CP019728">
    <property type="protein sequence ID" value="AQS52968.1"/>
    <property type="molecule type" value="Genomic_DNA"/>
</dbReference>
<sequence length="142" mass="16426">MKILEAIDTLFAEKKLPLKRQDIPNNQYLYQGNFQIRPGRRIPFGLVIAEGEEIVDFQISFKRLAYLTNYDDKTKILELLNELNNTKTFYYRACLAADGEIFLKAMGKTTEDVRPIYEQLVIGSRVAKLVIDELEKIIPPVE</sequence>
<protein>
    <recommendedName>
        <fullName evidence="3">YbjN domain-containing protein</fullName>
    </recommendedName>
</protein>